<dbReference type="STRING" id="913774.A0A0C3GUW5"/>
<evidence type="ECO:0000256" key="1">
    <source>
        <dbReference type="ARBA" id="ARBA00005725"/>
    </source>
</evidence>
<dbReference type="OrthoDB" id="419598at2759"/>
<keyword evidence="6" id="KW-1185">Reference proteome</keyword>
<dbReference type="InterPro" id="IPR051609">
    <property type="entry name" value="NmrA/Isoflavone_reductase-like"/>
</dbReference>
<dbReference type="GO" id="GO:0016491">
    <property type="term" value="F:oxidoreductase activity"/>
    <property type="evidence" value="ECO:0007669"/>
    <property type="project" value="UniProtKB-KW"/>
</dbReference>
<proteinExistence type="inferred from homology"/>
<dbReference type="SUPFAM" id="SSF51735">
    <property type="entry name" value="NAD(P)-binding Rossmann-fold domains"/>
    <property type="match status" value="1"/>
</dbReference>
<reference evidence="6" key="2">
    <citation type="submission" date="2015-01" db="EMBL/GenBank/DDBJ databases">
        <title>Evolutionary Origins and Diversification of the Mycorrhizal Mutualists.</title>
        <authorList>
            <consortium name="DOE Joint Genome Institute"/>
            <consortium name="Mycorrhizal Genomics Consortium"/>
            <person name="Kohler A."/>
            <person name="Kuo A."/>
            <person name="Nagy L.G."/>
            <person name="Floudas D."/>
            <person name="Copeland A."/>
            <person name="Barry K.W."/>
            <person name="Cichocki N."/>
            <person name="Veneault-Fourrey C."/>
            <person name="LaButti K."/>
            <person name="Lindquist E.A."/>
            <person name="Lipzen A."/>
            <person name="Lundell T."/>
            <person name="Morin E."/>
            <person name="Murat C."/>
            <person name="Riley R."/>
            <person name="Ohm R."/>
            <person name="Sun H."/>
            <person name="Tunlid A."/>
            <person name="Henrissat B."/>
            <person name="Grigoriev I.V."/>
            <person name="Hibbett D.S."/>
            <person name="Martin F."/>
        </authorList>
    </citation>
    <scope>NUCLEOTIDE SEQUENCE [LARGE SCALE GENOMIC DNA]</scope>
    <source>
        <strain evidence="6">Zn</strain>
    </source>
</reference>
<sequence length="322" mass="35512">MVIVAVAGGTGHLGRTIVEAIIATGKHEVKVLSRTSNPELETMLGVPVIPIDYLDVDSLTKKLEDLGIHTVVSALSNYDDAKGNRPPELELIRAADASLVTKRMVASRWSAPYSDGHVGQVSSVANIQNAQVALQKTSNLEYTAFYSGYFLDYWGLPVVPSHMPPFTMVLDIANDSAVILGSGNVPVTFTHTRDTAKFVAASLDLDKWDPETYVMGDKMTFNEALHLAEDVKRTKFSVVYDSVEKLKSGQTTELPGQVALYSILPKEILQYMIGVHGVWFEEGVYNLKPVRFLNEQFPQIKPIKVKGLLEQAWKKAHNPLDD</sequence>
<dbReference type="InParanoid" id="A0A0C3GUW5"/>
<dbReference type="PANTHER" id="PTHR47706">
    <property type="entry name" value="NMRA-LIKE FAMILY PROTEIN"/>
    <property type="match status" value="1"/>
</dbReference>
<protein>
    <recommendedName>
        <fullName evidence="4">NAD(P)-binding domain-containing protein</fullName>
    </recommendedName>
</protein>
<evidence type="ECO:0000259" key="4">
    <source>
        <dbReference type="Pfam" id="PF13460"/>
    </source>
</evidence>
<dbReference type="EMBL" id="KN832878">
    <property type="protein sequence ID" value="KIM99885.1"/>
    <property type="molecule type" value="Genomic_DNA"/>
</dbReference>
<comment type="similarity">
    <text evidence="1">Belongs to the NmrA-type oxidoreductase family. Isoflavone reductase subfamily.</text>
</comment>
<dbReference type="InterPro" id="IPR036291">
    <property type="entry name" value="NAD(P)-bd_dom_sf"/>
</dbReference>
<dbReference type="AlphaFoldDB" id="A0A0C3GUW5"/>
<reference evidence="5 6" key="1">
    <citation type="submission" date="2014-04" db="EMBL/GenBank/DDBJ databases">
        <authorList>
            <consortium name="DOE Joint Genome Institute"/>
            <person name="Kuo A."/>
            <person name="Martino E."/>
            <person name="Perotto S."/>
            <person name="Kohler A."/>
            <person name="Nagy L.G."/>
            <person name="Floudas D."/>
            <person name="Copeland A."/>
            <person name="Barry K.W."/>
            <person name="Cichocki N."/>
            <person name="Veneault-Fourrey C."/>
            <person name="LaButti K."/>
            <person name="Lindquist E.A."/>
            <person name="Lipzen A."/>
            <person name="Lundell T."/>
            <person name="Morin E."/>
            <person name="Murat C."/>
            <person name="Sun H."/>
            <person name="Tunlid A."/>
            <person name="Henrissat B."/>
            <person name="Grigoriev I.V."/>
            <person name="Hibbett D.S."/>
            <person name="Martin F."/>
            <person name="Nordberg H.P."/>
            <person name="Cantor M.N."/>
            <person name="Hua S.X."/>
        </authorList>
    </citation>
    <scope>NUCLEOTIDE SEQUENCE [LARGE SCALE GENOMIC DNA]</scope>
    <source>
        <strain evidence="5 6">Zn</strain>
    </source>
</reference>
<organism evidence="5 6">
    <name type="scientific">Oidiodendron maius (strain Zn)</name>
    <dbReference type="NCBI Taxonomy" id="913774"/>
    <lineage>
        <taxon>Eukaryota</taxon>
        <taxon>Fungi</taxon>
        <taxon>Dikarya</taxon>
        <taxon>Ascomycota</taxon>
        <taxon>Pezizomycotina</taxon>
        <taxon>Leotiomycetes</taxon>
        <taxon>Leotiomycetes incertae sedis</taxon>
        <taxon>Myxotrichaceae</taxon>
        <taxon>Oidiodendron</taxon>
    </lineage>
</organism>
<evidence type="ECO:0000313" key="6">
    <source>
        <dbReference type="Proteomes" id="UP000054321"/>
    </source>
</evidence>
<gene>
    <name evidence="5" type="ORF">OIDMADRAFT_181208</name>
</gene>
<keyword evidence="2" id="KW-0521">NADP</keyword>
<dbReference type="PANTHER" id="PTHR47706:SF4">
    <property type="entry name" value="NMRA-LIKE DOMAIN-CONTAINING PROTEIN"/>
    <property type="match status" value="1"/>
</dbReference>
<dbReference type="Proteomes" id="UP000054321">
    <property type="component" value="Unassembled WGS sequence"/>
</dbReference>
<feature type="domain" description="NAD(P)-binding" evidence="4">
    <location>
        <begin position="8"/>
        <end position="150"/>
    </location>
</feature>
<evidence type="ECO:0000313" key="5">
    <source>
        <dbReference type="EMBL" id="KIM99885.1"/>
    </source>
</evidence>
<name>A0A0C3GUW5_OIDMZ</name>
<evidence type="ECO:0000256" key="3">
    <source>
        <dbReference type="ARBA" id="ARBA00023002"/>
    </source>
</evidence>
<dbReference type="InterPro" id="IPR016040">
    <property type="entry name" value="NAD(P)-bd_dom"/>
</dbReference>
<dbReference type="HOGENOM" id="CLU_044876_0_0_1"/>
<evidence type="ECO:0000256" key="2">
    <source>
        <dbReference type="ARBA" id="ARBA00022857"/>
    </source>
</evidence>
<keyword evidence="3" id="KW-0560">Oxidoreductase</keyword>
<dbReference type="Gene3D" id="3.40.50.720">
    <property type="entry name" value="NAD(P)-binding Rossmann-like Domain"/>
    <property type="match status" value="1"/>
</dbReference>
<accession>A0A0C3GUW5</accession>
<dbReference type="Gene3D" id="3.90.25.10">
    <property type="entry name" value="UDP-galactose 4-epimerase, domain 1"/>
    <property type="match status" value="1"/>
</dbReference>
<dbReference type="Pfam" id="PF13460">
    <property type="entry name" value="NAD_binding_10"/>
    <property type="match status" value="1"/>
</dbReference>